<dbReference type="InterPro" id="IPR023562">
    <property type="entry name" value="ClpP/TepA"/>
</dbReference>
<dbReference type="SUPFAM" id="SSF52096">
    <property type="entry name" value="ClpP/crotonase"/>
    <property type="match status" value="1"/>
</dbReference>
<evidence type="ECO:0000313" key="2">
    <source>
        <dbReference type="EMBL" id="XBO41554.1"/>
    </source>
</evidence>
<dbReference type="GO" id="GO:0006508">
    <property type="term" value="P:proteolysis"/>
    <property type="evidence" value="ECO:0007669"/>
    <property type="project" value="UniProtKB-KW"/>
</dbReference>
<dbReference type="GO" id="GO:0008233">
    <property type="term" value="F:peptidase activity"/>
    <property type="evidence" value="ECO:0007669"/>
    <property type="project" value="UniProtKB-KW"/>
</dbReference>
<dbReference type="InterPro" id="IPR029045">
    <property type="entry name" value="ClpP/crotonase-like_dom_sf"/>
</dbReference>
<accession>A0AAU7JN54</accession>
<organism evidence="2">
    <name type="scientific">Alsobacter sp. KACC 23698</name>
    <dbReference type="NCBI Taxonomy" id="3149229"/>
    <lineage>
        <taxon>Bacteria</taxon>
        <taxon>Pseudomonadati</taxon>
        <taxon>Pseudomonadota</taxon>
        <taxon>Alphaproteobacteria</taxon>
        <taxon>Hyphomicrobiales</taxon>
        <taxon>Alsobacteraceae</taxon>
        <taxon>Alsobacter</taxon>
    </lineage>
</organism>
<reference evidence="2" key="1">
    <citation type="submission" date="2024-05" db="EMBL/GenBank/DDBJ databases">
        <authorList>
            <person name="Kim S."/>
            <person name="Heo J."/>
            <person name="Choi H."/>
            <person name="Choi Y."/>
            <person name="Kwon S.-W."/>
            <person name="Kim Y."/>
        </authorList>
    </citation>
    <scope>NUCLEOTIDE SEQUENCE</scope>
    <source>
        <strain evidence="2">KACC 23698</strain>
    </source>
</reference>
<gene>
    <name evidence="2" type="ORF">ABEG18_12605</name>
</gene>
<protein>
    <submittedName>
        <fullName evidence="2">ATP-dependent Clp protease proteolytic subunit</fullName>
    </submittedName>
</protein>
<feature type="signal peptide" evidence="1">
    <location>
        <begin position="1"/>
        <end position="31"/>
    </location>
</feature>
<keyword evidence="2" id="KW-0645">Protease</keyword>
<sequence>MHPTISRVWRAGLAALCGAAGVLCAWAPASAATFSVLEPGRRGPLAVVIQGKIDTGDSLRFAELLIRLDESRRRVGLVALDSPGGFLGESLAIAETVRRRGLPTYVVDTCASGCFMIFAAGSRRLASRTARIGVHTAFTSRGSSDKGTAIMASYAVKYGVPVGVVAKMMGTAAPEIAWLNRSDIKAMHVTATR</sequence>
<dbReference type="Pfam" id="PF00574">
    <property type="entry name" value="CLP_protease"/>
    <property type="match status" value="1"/>
</dbReference>
<keyword evidence="2" id="KW-0378">Hydrolase</keyword>
<dbReference type="AlphaFoldDB" id="A0AAU7JN54"/>
<keyword evidence="1" id="KW-0732">Signal</keyword>
<dbReference type="RefSeq" id="WP_406858409.1">
    <property type="nucleotide sequence ID" value="NZ_CP157484.1"/>
</dbReference>
<evidence type="ECO:0000256" key="1">
    <source>
        <dbReference type="SAM" id="SignalP"/>
    </source>
</evidence>
<feature type="chain" id="PRO_5043862637" evidence="1">
    <location>
        <begin position="32"/>
        <end position="193"/>
    </location>
</feature>
<proteinExistence type="predicted"/>
<dbReference type="EMBL" id="CP157484">
    <property type="protein sequence ID" value="XBO41554.1"/>
    <property type="molecule type" value="Genomic_DNA"/>
</dbReference>
<dbReference type="Gene3D" id="3.90.226.10">
    <property type="entry name" value="2-enoyl-CoA Hydratase, Chain A, domain 1"/>
    <property type="match status" value="1"/>
</dbReference>
<name>A0AAU7JN54_9HYPH</name>